<feature type="region of interest" description="Disordered" evidence="1">
    <location>
        <begin position="77"/>
        <end position="100"/>
    </location>
</feature>
<name>A0AAD7J9C1_9AGAR</name>
<keyword evidence="3" id="KW-1185">Reference proteome</keyword>
<dbReference type="Proteomes" id="UP001215598">
    <property type="component" value="Unassembled WGS sequence"/>
</dbReference>
<reference evidence="2" key="1">
    <citation type="submission" date="2023-03" db="EMBL/GenBank/DDBJ databases">
        <title>Massive genome expansion in bonnet fungi (Mycena s.s.) driven by repeated elements and novel gene families across ecological guilds.</title>
        <authorList>
            <consortium name="Lawrence Berkeley National Laboratory"/>
            <person name="Harder C.B."/>
            <person name="Miyauchi S."/>
            <person name="Viragh M."/>
            <person name="Kuo A."/>
            <person name="Thoen E."/>
            <person name="Andreopoulos B."/>
            <person name="Lu D."/>
            <person name="Skrede I."/>
            <person name="Drula E."/>
            <person name="Henrissat B."/>
            <person name="Morin E."/>
            <person name="Kohler A."/>
            <person name="Barry K."/>
            <person name="LaButti K."/>
            <person name="Morin E."/>
            <person name="Salamov A."/>
            <person name="Lipzen A."/>
            <person name="Mereny Z."/>
            <person name="Hegedus B."/>
            <person name="Baldrian P."/>
            <person name="Stursova M."/>
            <person name="Weitz H."/>
            <person name="Taylor A."/>
            <person name="Grigoriev I.V."/>
            <person name="Nagy L.G."/>
            <person name="Martin F."/>
            <person name="Kauserud H."/>
        </authorList>
    </citation>
    <scope>NUCLEOTIDE SEQUENCE</scope>
    <source>
        <strain evidence="2">CBHHK182m</strain>
    </source>
</reference>
<dbReference type="EMBL" id="JARKIB010000039">
    <property type="protein sequence ID" value="KAJ7759621.1"/>
    <property type="molecule type" value="Genomic_DNA"/>
</dbReference>
<dbReference type="AlphaFoldDB" id="A0AAD7J9C1"/>
<feature type="compositionally biased region" description="Polar residues" evidence="1">
    <location>
        <begin position="366"/>
        <end position="376"/>
    </location>
</feature>
<evidence type="ECO:0000313" key="2">
    <source>
        <dbReference type="EMBL" id="KAJ7759621.1"/>
    </source>
</evidence>
<feature type="region of interest" description="Disordered" evidence="1">
    <location>
        <begin position="285"/>
        <end position="376"/>
    </location>
</feature>
<feature type="compositionally biased region" description="Basic and acidic residues" evidence="1">
    <location>
        <begin position="321"/>
        <end position="330"/>
    </location>
</feature>
<gene>
    <name evidence="2" type="ORF">B0H16DRAFT_1689010</name>
</gene>
<proteinExistence type="predicted"/>
<feature type="compositionally biased region" description="Basic and acidic residues" evidence="1">
    <location>
        <begin position="86"/>
        <end position="100"/>
    </location>
</feature>
<feature type="compositionally biased region" description="Basic and acidic residues" evidence="1">
    <location>
        <begin position="337"/>
        <end position="362"/>
    </location>
</feature>
<organism evidence="2 3">
    <name type="scientific">Mycena metata</name>
    <dbReference type="NCBI Taxonomy" id="1033252"/>
    <lineage>
        <taxon>Eukaryota</taxon>
        <taxon>Fungi</taxon>
        <taxon>Dikarya</taxon>
        <taxon>Basidiomycota</taxon>
        <taxon>Agaricomycotina</taxon>
        <taxon>Agaricomycetes</taxon>
        <taxon>Agaricomycetidae</taxon>
        <taxon>Agaricales</taxon>
        <taxon>Marasmiineae</taxon>
        <taxon>Mycenaceae</taxon>
        <taxon>Mycena</taxon>
    </lineage>
</organism>
<feature type="region of interest" description="Disordered" evidence="1">
    <location>
        <begin position="236"/>
        <end position="273"/>
    </location>
</feature>
<sequence length="376" mass="42426">MSSCRRMVKRGCFGVYPESILAKPEWCPRGTGHIAEIPVTSGVTTGGIVEVGTEARWRLLIKMRPVSSYLFTSNTVANGKSSGARTRPDKPQNRKEHPKDKVRMWVLASKPQDIHRRIKDLVVVARHGEDSRWRWTGANRVKEAQRSAGGEEVELRVSGKFGDNAGVTRDASRVTYGQQEMITTRVQKPSDAAQQLPEWVEVVMEEMEQTESATTRDLVRRPEWVEVVRKAPEIHRSTPGTGVYRSREQRSALLGTPQLSKGDRLTGLGLRDGNVSDTEVQAVLARRRSGTDRSDDEPEQTRGISKKQETTRSRTTVVGMAERELWGRDQRFRRRDRRPESRREPEGDGSKAITRETSRGNEQEPQETMETVGNSP</sequence>
<accession>A0AAD7J9C1</accession>
<protein>
    <submittedName>
        <fullName evidence="2">Uncharacterized protein</fullName>
    </submittedName>
</protein>
<comment type="caution">
    <text evidence="2">The sequence shown here is derived from an EMBL/GenBank/DDBJ whole genome shotgun (WGS) entry which is preliminary data.</text>
</comment>
<evidence type="ECO:0000256" key="1">
    <source>
        <dbReference type="SAM" id="MobiDB-lite"/>
    </source>
</evidence>
<evidence type="ECO:0000313" key="3">
    <source>
        <dbReference type="Proteomes" id="UP001215598"/>
    </source>
</evidence>